<name>A0ABY0W9V0_9PSED</name>
<keyword evidence="3" id="KW-1185">Reference proteome</keyword>
<organism evidence="2 3">
    <name type="scientific">Pseudomonas brenneri</name>
    <dbReference type="NCBI Taxonomy" id="129817"/>
    <lineage>
        <taxon>Bacteria</taxon>
        <taxon>Pseudomonadati</taxon>
        <taxon>Pseudomonadota</taxon>
        <taxon>Gammaproteobacteria</taxon>
        <taxon>Pseudomonadales</taxon>
        <taxon>Pseudomonadaceae</taxon>
        <taxon>Pseudomonas</taxon>
    </lineage>
</organism>
<gene>
    <name evidence="2" type="ORF">SAMN04490181_1366</name>
</gene>
<dbReference type="EMBL" id="LT629800">
    <property type="protein sequence ID" value="SDU90820.1"/>
    <property type="molecule type" value="Genomic_DNA"/>
</dbReference>
<dbReference type="Proteomes" id="UP000199620">
    <property type="component" value="Chromosome I"/>
</dbReference>
<proteinExistence type="predicted"/>
<feature type="region of interest" description="Disordered" evidence="1">
    <location>
        <begin position="1"/>
        <end position="21"/>
    </location>
</feature>
<evidence type="ECO:0000313" key="2">
    <source>
        <dbReference type="EMBL" id="SDU90820.1"/>
    </source>
</evidence>
<reference evidence="2 3" key="1">
    <citation type="submission" date="2016-10" db="EMBL/GenBank/DDBJ databases">
        <authorList>
            <person name="Varghese N."/>
            <person name="Submissions S."/>
        </authorList>
    </citation>
    <scope>NUCLEOTIDE SEQUENCE [LARGE SCALE GENOMIC DNA]</scope>
    <source>
        <strain evidence="2 3">BS2771</strain>
    </source>
</reference>
<evidence type="ECO:0000313" key="3">
    <source>
        <dbReference type="Proteomes" id="UP000199620"/>
    </source>
</evidence>
<protein>
    <submittedName>
        <fullName evidence="2">Uncharacterized protein</fullName>
    </submittedName>
</protein>
<evidence type="ECO:0000256" key="1">
    <source>
        <dbReference type="SAM" id="MobiDB-lite"/>
    </source>
</evidence>
<sequence>MLSCFKNASDSLSGGYSTNQRPGLNKWTRFTAGRLLLRGRVFRSGCWRREKTSPRLVDQDVQLGQ</sequence>
<accession>A0ABY0W9V0</accession>